<proteinExistence type="predicted"/>
<dbReference type="EMBL" id="MH450129">
    <property type="protein sequence ID" value="AXH44935.1"/>
    <property type="molecule type" value="Genomic_DNA"/>
</dbReference>
<dbReference type="Proteomes" id="UP000257630">
    <property type="component" value="Segment"/>
</dbReference>
<reference evidence="1 2" key="1">
    <citation type="submission" date="2018-06" db="EMBL/GenBank/DDBJ databases">
        <authorList>
            <person name="Plymale R.C."/>
            <person name="Vermillion C.D."/>
            <person name="Bowman H."/>
            <person name="Gills J.R."/>
            <person name="Wooten L.C."/>
            <person name="Askins J.L."/>
            <person name="Brownlee C.M."/>
            <person name="Davis H.K."/>
            <person name="Edmondson E.M."/>
            <person name="Edwards S.L."/>
            <person name="Haberman K.L."/>
            <person name="Jacobs K.R."/>
            <person name="Jones G.C."/>
            <person name="Livingston L.W."/>
            <person name="Masengale M.E."/>
            <person name="Morrison C.M."/>
            <person name="Mullins A.M."/>
            <person name="Pate M.D."/>
            <person name="Pennington B.T."/>
            <person name="Pickard K.N."/>
            <person name="Rainwater D.R."/>
            <person name="Studdard A.C."/>
            <person name="Walker A.L."/>
            <person name="Reyna N.S."/>
            <person name="Garlena R.A."/>
            <person name="Russell D.A."/>
            <person name="Pope W.H."/>
            <person name="Jacobs-Sera D."/>
            <person name="Hendrix R.W."/>
            <person name="Hatfull G.F."/>
        </authorList>
    </citation>
    <scope>NUCLEOTIDE SEQUENCE [LARGE SCALE GENOMIC DNA]</scope>
</reference>
<keyword evidence="2" id="KW-1185">Reference proteome</keyword>
<organism evidence="1 2">
    <name type="scientific">Gordonia phage Ribeye</name>
    <dbReference type="NCBI Taxonomy" id="2250417"/>
    <lineage>
        <taxon>Viruses</taxon>
        <taxon>Duplodnaviria</taxon>
        <taxon>Heunggongvirae</taxon>
        <taxon>Uroviricota</taxon>
        <taxon>Caudoviricetes</taxon>
        <taxon>Stackebrandtviridae</taxon>
        <taxon>Schenleyvirinae</taxon>
        <taxon>Kroosvirus</taxon>
        <taxon>Kroosvirus ribeye</taxon>
    </lineage>
</organism>
<dbReference type="GeneID" id="63026753"/>
<evidence type="ECO:0000313" key="2">
    <source>
        <dbReference type="Proteomes" id="UP000257630"/>
    </source>
</evidence>
<accession>A0A345KPI3</accession>
<evidence type="ECO:0000313" key="1">
    <source>
        <dbReference type="EMBL" id="AXH44935.1"/>
    </source>
</evidence>
<protein>
    <submittedName>
        <fullName evidence="1">Uncharacterized protein</fullName>
    </submittedName>
</protein>
<dbReference type="KEGG" id="vg:63026753"/>
<dbReference type="RefSeq" id="YP_010002206.1">
    <property type="nucleotide sequence ID" value="NC_053241.1"/>
</dbReference>
<sequence>MASDDIRNYDPDTGMRYRWEMPDSERGFVVEIDNDDTGPILCGCLCGPGYSRPAPFLYPDEARWLAEHMPEMLAAIEAYELQAGGASS</sequence>
<gene>
    <name evidence="1" type="primary">72</name>
    <name evidence="1" type="ORF">SEA_RIBEYE_72</name>
</gene>
<name>A0A345KPI3_9CAUD</name>